<reference evidence="1 2" key="1">
    <citation type="submission" date="2022-02" db="EMBL/GenBank/DDBJ databases">
        <title>Phenotypic, genotypic and serological characterization of Edwardsiella ictaluri from catfish and ornamental fish species.</title>
        <authorList>
            <person name="Rose D."/>
            <person name="Tekedar H.C."/>
            <person name="Waldbieser G.C."/>
            <person name="Aarattuthodi S."/>
            <person name="Griffin M.J."/>
        </authorList>
    </citation>
    <scope>NUCLEOTIDE SEQUENCE [LARGE SCALE GENOMIC DNA]</scope>
    <source>
        <strain evidence="1 2">13 TAL-140 K3</strain>
    </source>
</reference>
<accession>A0ABY8GH41</accession>
<proteinExistence type="predicted"/>
<dbReference type="Proteomes" id="UP001222680">
    <property type="component" value="Chromosome"/>
</dbReference>
<dbReference type="RefSeq" id="WP_128574047.1">
    <property type="nucleotide sequence ID" value="NZ_CP113159.1"/>
</dbReference>
<evidence type="ECO:0000313" key="2">
    <source>
        <dbReference type="Proteomes" id="UP001222680"/>
    </source>
</evidence>
<evidence type="ECO:0000313" key="1">
    <source>
        <dbReference type="EMBL" id="WFN96834.1"/>
    </source>
</evidence>
<gene>
    <name evidence="1" type="ORF">MAY91_01315</name>
</gene>
<organism evidence="1 2">
    <name type="scientific">Edwardsiella ictaluri</name>
    <dbReference type="NCBI Taxonomy" id="67780"/>
    <lineage>
        <taxon>Bacteria</taxon>
        <taxon>Pseudomonadati</taxon>
        <taxon>Pseudomonadota</taxon>
        <taxon>Gammaproteobacteria</taxon>
        <taxon>Enterobacterales</taxon>
        <taxon>Hafniaceae</taxon>
        <taxon>Edwardsiella</taxon>
    </lineage>
</organism>
<keyword evidence="2" id="KW-1185">Reference proteome</keyword>
<name>A0ABY8GH41_EDWIC</name>
<sequence length="322" mass="35488">MPNITIQTGQPTVDLNPMRHVSSVSSLMTGVSSSNASSPISNQHERVTLFLGTPQSADITMEKNLLSTIGGYLHRLGNKDLAQYPLVFSTRQGYETFCQLRDKLPEASATPPPRSNDDKGLNHAFLYAIKNIDAHYAGDFNFNPDQKIYIVGGGKAGLDAITVGDRYFTMGMVAQILSNIGVHQDTKDIRLTSSASADATVVDDVTKHDVDKHSDPHHSPINLLGLSFLPIGEKTDYAPAQYLAKSLYENGFKQATVRGYHGEGIRVSGDRYPEHHLRNAYLPTNPAFNPENTARRSTVAHDFTHDMNHPRDHNINHISDID</sequence>
<dbReference type="EMBL" id="CP092014">
    <property type="protein sequence ID" value="WFN96834.1"/>
    <property type="molecule type" value="Genomic_DNA"/>
</dbReference>
<protein>
    <submittedName>
        <fullName evidence="1">Uncharacterized protein</fullName>
    </submittedName>
</protein>